<feature type="signal peptide" evidence="1">
    <location>
        <begin position="1"/>
        <end position="25"/>
    </location>
</feature>
<name>A0A1I1S436_9GAMM</name>
<dbReference type="OrthoDB" id="9769898at2"/>
<feature type="chain" id="PRO_5011458369" evidence="1">
    <location>
        <begin position="26"/>
        <end position="608"/>
    </location>
</feature>
<keyword evidence="3" id="KW-1185">Reference proteome</keyword>
<evidence type="ECO:0000313" key="2">
    <source>
        <dbReference type="EMBL" id="SFD37720.1"/>
    </source>
</evidence>
<dbReference type="PANTHER" id="PTHR33361">
    <property type="entry name" value="GLR0591 PROTEIN"/>
    <property type="match status" value="1"/>
</dbReference>
<dbReference type="InterPro" id="IPR010281">
    <property type="entry name" value="DUF885"/>
</dbReference>
<dbReference type="STRING" id="1123010.SAMN02745724_04346"/>
<dbReference type="PANTHER" id="PTHR33361:SF16">
    <property type="entry name" value="DUF885 DOMAIN-CONTAINING PROTEIN"/>
    <property type="match status" value="1"/>
</dbReference>
<organism evidence="2 3">
    <name type="scientific">Pseudoalteromonas denitrificans DSM 6059</name>
    <dbReference type="NCBI Taxonomy" id="1123010"/>
    <lineage>
        <taxon>Bacteria</taxon>
        <taxon>Pseudomonadati</taxon>
        <taxon>Pseudomonadota</taxon>
        <taxon>Gammaproteobacteria</taxon>
        <taxon>Alteromonadales</taxon>
        <taxon>Pseudoalteromonadaceae</taxon>
        <taxon>Pseudoalteromonas</taxon>
    </lineage>
</organism>
<evidence type="ECO:0000313" key="3">
    <source>
        <dbReference type="Proteomes" id="UP000198862"/>
    </source>
</evidence>
<proteinExistence type="predicted"/>
<evidence type="ECO:0000256" key="1">
    <source>
        <dbReference type="SAM" id="SignalP"/>
    </source>
</evidence>
<dbReference type="Proteomes" id="UP000198862">
    <property type="component" value="Unassembled WGS sequence"/>
</dbReference>
<keyword evidence="1" id="KW-0732">Signal</keyword>
<dbReference type="RefSeq" id="WP_091989693.1">
    <property type="nucleotide sequence ID" value="NZ_FOLO01000052.1"/>
</dbReference>
<dbReference type="AlphaFoldDB" id="A0A1I1S436"/>
<gene>
    <name evidence="2" type="ORF">SAMN02745724_04346</name>
</gene>
<dbReference type="Pfam" id="PF05960">
    <property type="entry name" value="DUF885"/>
    <property type="match status" value="1"/>
</dbReference>
<sequence length="608" mass="69822">MIKKIHPFMIMLCFLLQLNSMSVLSNDAVLKSKGGNTDSEKLIKLTDKYLEETLPRSPLNAMFYGDNRFNHLWPNDLAPDFISQSKAIEKKYLTALNTLGELKLTEQDEYTYLIFKEKLQNNIASYQYHSEYLPLNQFIFSPHNMFIQLGAGLSGQPFNTVQDFDNFIQRMQGFSIWMEQATVNMRKGIKAGIVLPTSVVESMIPQMQAQTFKNPMHSSLFAPLNNIDNKIPKREKTRLIAEYKKMIHNQITPAFKRMNSFLQQEYLPHTRKTYGYGALPKGKKWYQHAIMTNTSLPLSAQAIHNTGLTEVKRIHQEMKKVAREVGFKGSLKAFFNHLKTDEQFYYKSPNQVLEAYEEVKRRITPKVNDFFSVVPKSDYILRSYPEAQAKSAPGASYIPASSDGTRPGVFFANTYNLKGQPKYGIESLSIHEAVPGHHFQLSLQNEVKGLPKIRTQNFYTVYAEGWALYAESLGKELGMFSDPYQYYGKLDAELFRAMRLVVDTGIHDKGWTQQQAIDYMFNNSTLAKTDIIAEVERYMVWPGQALAYKVGQLKIQSLRLFAEQSLGSKFNIKQFHNLILLDGPLPMPLLEKKIKDWVKHISDLKVEV</sequence>
<dbReference type="EMBL" id="FOLO01000052">
    <property type="protein sequence ID" value="SFD37720.1"/>
    <property type="molecule type" value="Genomic_DNA"/>
</dbReference>
<protein>
    <submittedName>
        <fullName evidence="2">Uncharacterized conserved protein, DUF885 familyt</fullName>
    </submittedName>
</protein>
<reference evidence="2 3" key="1">
    <citation type="submission" date="2016-10" db="EMBL/GenBank/DDBJ databases">
        <authorList>
            <person name="de Groot N.N."/>
        </authorList>
    </citation>
    <scope>NUCLEOTIDE SEQUENCE [LARGE SCALE GENOMIC DNA]</scope>
    <source>
        <strain evidence="2 3">DSM 6059</strain>
    </source>
</reference>
<accession>A0A1I1S436</accession>